<evidence type="ECO:0000256" key="3">
    <source>
        <dbReference type="ARBA" id="ARBA00022679"/>
    </source>
</evidence>
<proteinExistence type="predicted"/>
<keyword evidence="5 9" id="KW-0418">Kinase</keyword>
<dbReference type="GO" id="GO:0005524">
    <property type="term" value="F:ATP binding"/>
    <property type="evidence" value="ECO:0007669"/>
    <property type="project" value="UniProtKB-UniRule"/>
</dbReference>
<evidence type="ECO:0000256" key="6">
    <source>
        <dbReference type="ARBA" id="ARBA00022840"/>
    </source>
</evidence>
<evidence type="ECO:0000256" key="5">
    <source>
        <dbReference type="ARBA" id="ARBA00022777"/>
    </source>
</evidence>
<dbReference type="Pfam" id="PF00069">
    <property type="entry name" value="Pkinase"/>
    <property type="match status" value="1"/>
</dbReference>
<evidence type="ECO:0000256" key="2">
    <source>
        <dbReference type="ARBA" id="ARBA00022527"/>
    </source>
</evidence>
<evidence type="ECO:0000313" key="10">
    <source>
        <dbReference type="Proteomes" id="UP000324701"/>
    </source>
</evidence>
<dbReference type="PANTHER" id="PTHR43289">
    <property type="entry name" value="MITOGEN-ACTIVATED PROTEIN KINASE KINASE KINASE 20-RELATED"/>
    <property type="match status" value="1"/>
</dbReference>
<dbReference type="InterPro" id="IPR000719">
    <property type="entry name" value="Prot_kinase_dom"/>
</dbReference>
<keyword evidence="10" id="KW-1185">Reference proteome</keyword>
<dbReference type="PROSITE" id="PS50011">
    <property type="entry name" value="PROTEIN_KINASE_DOM"/>
    <property type="match status" value="1"/>
</dbReference>
<dbReference type="SUPFAM" id="SSF56112">
    <property type="entry name" value="Protein kinase-like (PK-like)"/>
    <property type="match status" value="1"/>
</dbReference>
<gene>
    <name evidence="9" type="ORF">F0Q45_23440</name>
</gene>
<evidence type="ECO:0000256" key="4">
    <source>
        <dbReference type="ARBA" id="ARBA00022741"/>
    </source>
</evidence>
<dbReference type="GO" id="GO:0004674">
    <property type="term" value="F:protein serine/threonine kinase activity"/>
    <property type="evidence" value="ECO:0007669"/>
    <property type="project" value="UniProtKB-KW"/>
</dbReference>
<dbReference type="InterPro" id="IPR017441">
    <property type="entry name" value="Protein_kinase_ATP_BS"/>
</dbReference>
<dbReference type="SMART" id="SM00220">
    <property type="entry name" value="S_TKc"/>
    <property type="match status" value="1"/>
</dbReference>
<comment type="caution">
    <text evidence="9">The sequence shown here is derived from an EMBL/GenBank/DDBJ whole genome shotgun (WGS) entry which is preliminary data.</text>
</comment>
<organism evidence="9 10">
    <name type="scientific">Mycobacterium simiae</name>
    <name type="common">Mycobacterium habana</name>
    <dbReference type="NCBI Taxonomy" id="1784"/>
    <lineage>
        <taxon>Bacteria</taxon>
        <taxon>Bacillati</taxon>
        <taxon>Actinomycetota</taxon>
        <taxon>Actinomycetes</taxon>
        <taxon>Mycobacteriales</taxon>
        <taxon>Mycobacteriaceae</taxon>
        <taxon>Mycobacterium</taxon>
        <taxon>Mycobacterium simiae complex</taxon>
    </lineage>
</organism>
<feature type="binding site" evidence="7">
    <location>
        <position position="38"/>
    </location>
    <ligand>
        <name>ATP</name>
        <dbReference type="ChEBI" id="CHEBI:30616"/>
    </ligand>
</feature>
<dbReference type="EMBL" id="VTZN01000228">
    <property type="protein sequence ID" value="KAA1246252.1"/>
    <property type="molecule type" value="Genomic_DNA"/>
</dbReference>
<dbReference type="Proteomes" id="UP000324701">
    <property type="component" value="Unassembled WGS sequence"/>
</dbReference>
<dbReference type="RefSeq" id="WP_149656180.1">
    <property type="nucleotide sequence ID" value="NZ_VTZN01000228.1"/>
</dbReference>
<name>A0A5B1BDT5_MYCSI</name>
<accession>A0A5B1BDT5</accession>
<sequence>MEGTPFGRYRLIELLGRGGMGEVWRAYDTVTDRVVAIKALPANLSDDEGFQQRFRREAHAAARLDTPHAVPIYDYGEIDDRLFISMRLVKGRDLATVLADTPLEPARAVRIIDQVAEALHAAHEVGLIHRDIKPSNILIDDRDFTYLIDFGIARATDDTRMTQTG</sequence>
<dbReference type="InterPro" id="IPR008271">
    <property type="entry name" value="Ser/Thr_kinase_AS"/>
</dbReference>
<dbReference type="AlphaFoldDB" id="A0A5B1BDT5"/>
<dbReference type="OrthoDB" id="9762169at2"/>
<dbReference type="PANTHER" id="PTHR43289:SF6">
    <property type="entry name" value="SERINE_THREONINE-PROTEIN KINASE NEKL-3"/>
    <property type="match status" value="1"/>
</dbReference>
<dbReference type="PROSITE" id="PS00107">
    <property type="entry name" value="PROTEIN_KINASE_ATP"/>
    <property type="match status" value="1"/>
</dbReference>
<keyword evidence="4 7" id="KW-0547">Nucleotide-binding</keyword>
<evidence type="ECO:0000313" key="9">
    <source>
        <dbReference type="EMBL" id="KAA1246252.1"/>
    </source>
</evidence>
<dbReference type="Gene3D" id="1.10.510.10">
    <property type="entry name" value="Transferase(Phosphotransferase) domain 1"/>
    <property type="match status" value="1"/>
</dbReference>
<keyword evidence="2 9" id="KW-0723">Serine/threonine-protein kinase</keyword>
<reference evidence="9 10" key="1">
    <citation type="submission" date="2019-09" db="EMBL/GenBank/DDBJ databases">
        <title>Report of infection by Mycobacterium simiae a patient suffering from pulmonary tuberculosis.</title>
        <authorList>
            <person name="Mohanty P.S."/>
            <person name="Bansal A.K."/>
            <person name="Singh H."/>
            <person name="Sharma S."/>
            <person name="Patil S.A."/>
            <person name="Upadhaya P."/>
            <person name="Singh P.K."/>
            <person name="Kumar D."/>
            <person name="Kumar S."/>
            <person name="Singh R.K."/>
            <person name="Chaudhary B."/>
        </authorList>
    </citation>
    <scope>NUCLEOTIDE SEQUENCE [LARGE SCALE GENOMIC DNA]</scope>
    <source>
        <strain evidence="9 10">JAL-560-SIM</strain>
    </source>
</reference>
<dbReference type="GO" id="GO:0080090">
    <property type="term" value="P:regulation of primary metabolic process"/>
    <property type="evidence" value="ECO:0007669"/>
    <property type="project" value="UniProtKB-ARBA"/>
</dbReference>
<feature type="domain" description="Protein kinase" evidence="8">
    <location>
        <begin position="9"/>
        <end position="165"/>
    </location>
</feature>
<dbReference type="InterPro" id="IPR011009">
    <property type="entry name" value="Kinase-like_dom_sf"/>
</dbReference>
<dbReference type="CDD" id="cd14014">
    <property type="entry name" value="STKc_PknB_like"/>
    <property type="match status" value="1"/>
</dbReference>
<protein>
    <recommendedName>
        <fullName evidence="1">non-specific serine/threonine protein kinase</fullName>
        <ecNumber evidence="1">2.7.11.1</ecNumber>
    </recommendedName>
</protein>
<dbReference type="PROSITE" id="PS00108">
    <property type="entry name" value="PROTEIN_KINASE_ST"/>
    <property type="match status" value="1"/>
</dbReference>
<keyword evidence="3" id="KW-0808">Transferase</keyword>
<dbReference type="Gene3D" id="3.30.200.20">
    <property type="entry name" value="Phosphorylase Kinase, domain 1"/>
    <property type="match status" value="1"/>
</dbReference>
<evidence type="ECO:0000259" key="8">
    <source>
        <dbReference type="PROSITE" id="PS50011"/>
    </source>
</evidence>
<feature type="non-terminal residue" evidence="9">
    <location>
        <position position="165"/>
    </location>
</feature>
<evidence type="ECO:0000256" key="7">
    <source>
        <dbReference type="PROSITE-ProRule" id="PRU10141"/>
    </source>
</evidence>
<dbReference type="EC" id="2.7.11.1" evidence="1"/>
<keyword evidence="6 7" id="KW-0067">ATP-binding</keyword>
<evidence type="ECO:0000256" key="1">
    <source>
        <dbReference type="ARBA" id="ARBA00012513"/>
    </source>
</evidence>